<evidence type="ECO:0000313" key="7">
    <source>
        <dbReference type="Proteomes" id="UP000631114"/>
    </source>
</evidence>
<dbReference type="GO" id="GO:0016788">
    <property type="term" value="F:hydrolase activity, acting on ester bonds"/>
    <property type="evidence" value="ECO:0007669"/>
    <property type="project" value="InterPro"/>
</dbReference>
<evidence type="ECO:0000256" key="3">
    <source>
        <dbReference type="ARBA" id="ARBA00022801"/>
    </source>
</evidence>
<organism evidence="6 7">
    <name type="scientific">Coptis chinensis</name>
    <dbReference type="NCBI Taxonomy" id="261450"/>
    <lineage>
        <taxon>Eukaryota</taxon>
        <taxon>Viridiplantae</taxon>
        <taxon>Streptophyta</taxon>
        <taxon>Embryophyta</taxon>
        <taxon>Tracheophyta</taxon>
        <taxon>Spermatophyta</taxon>
        <taxon>Magnoliopsida</taxon>
        <taxon>Ranunculales</taxon>
        <taxon>Ranunculaceae</taxon>
        <taxon>Coptidoideae</taxon>
        <taxon>Coptis</taxon>
    </lineage>
</organism>
<comment type="similarity">
    <text evidence="1">Belongs to the 'GDSL' lipolytic enzyme family.</text>
</comment>
<dbReference type="SUPFAM" id="SSF52266">
    <property type="entry name" value="SGNH hydrolase"/>
    <property type="match status" value="1"/>
</dbReference>
<evidence type="ECO:0000256" key="4">
    <source>
        <dbReference type="ARBA" id="ARBA00023180"/>
    </source>
</evidence>
<reference evidence="6 7" key="1">
    <citation type="submission" date="2020-10" db="EMBL/GenBank/DDBJ databases">
        <title>The Coptis chinensis genome and diversification of protoberbering-type alkaloids.</title>
        <authorList>
            <person name="Wang B."/>
            <person name="Shu S."/>
            <person name="Song C."/>
            <person name="Liu Y."/>
        </authorList>
    </citation>
    <scope>NUCLEOTIDE SEQUENCE [LARGE SCALE GENOMIC DNA]</scope>
    <source>
        <strain evidence="6">HL-2020</strain>
        <tissue evidence="6">Leaf</tissue>
    </source>
</reference>
<sequence length="385" mass="42543">MASPSGSTFMSKPTLATLFLLLLVQINAISGCYTSIFQFGDSLADTGNLLFSRNDEHSYMRNYPYGETYFKRPTGRCSDGRLVIDFIAQAMGIPLLPPYLGHSNQDFKHGVNFAVVGATALDLAFFEQRQVHVYTNYSLGVQLEWFKQLLPSLCASPSGCQDMLRKSLFLVGEIGGNDYNDPFLQGKSVQELRAIVPHVIDTISSTITALIDEGAVTLMVPGNLPIGCSPSYLTVLESKNKDDYDANGCLSWLNEFSQFHNQLLQNELNRLREAHPHATIIFADYYNVAMELYQFPNQLGFTGRALTACCGGGGTYNYNVSAKCGDQGFTACIDPSLYVNWDGVHLTERAYNHIATGILNRPFTTPRINIGCISSNPQNDDHPYS</sequence>
<accession>A0A835GWA6</accession>
<keyword evidence="3" id="KW-0378">Hydrolase</keyword>
<evidence type="ECO:0000256" key="5">
    <source>
        <dbReference type="SAM" id="SignalP"/>
    </source>
</evidence>
<keyword evidence="4" id="KW-0325">Glycoprotein</keyword>
<evidence type="ECO:0000256" key="1">
    <source>
        <dbReference type="ARBA" id="ARBA00008668"/>
    </source>
</evidence>
<dbReference type="Pfam" id="PF00657">
    <property type="entry name" value="Lipase_GDSL"/>
    <property type="match status" value="1"/>
</dbReference>
<dbReference type="OrthoDB" id="1600564at2759"/>
<dbReference type="InterPro" id="IPR036514">
    <property type="entry name" value="SGNH_hydro_sf"/>
</dbReference>
<dbReference type="PANTHER" id="PTHR22835:SF683">
    <property type="entry name" value="OS05G0506800 PROTEIN"/>
    <property type="match status" value="1"/>
</dbReference>
<proteinExistence type="inferred from homology"/>
<feature type="chain" id="PRO_5032511872" evidence="5">
    <location>
        <begin position="29"/>
        <end position="385"/>
    </location>
</feature>
<dbReference type="CDD" id="cd01837">
    <property type="entry name" value="SGNH_plant_lipase_like"/>
    <property type="match status" value="1"/>
</dbReference>
<feature type="signal peptide" evidence="5">
    <location>
        <begin position="1"/>
        <end position="28"/>
    </location>
</feature>
<keyword evidence="7" id="KW-1185">Reference proteome</keyword>
<dbReference type="Proteomes" id="UP000631114">
    <property type="component" value="Unassembled WGS sequence"/>
</dbReference>
<dbReference type="PANTHER" id="PTHR22835">
    <property type="entry name" value="ZINC FINGER FYVE DOMAIN CONTAINING PROTEIN"/>
    <property type="match status" value="1"/>
</dbReference>
<keyword evidence="2 5" id="KW-0732">Signal</keyword>
<evidence type="ECO:0000256" key="2">
    <source>
        <dbReference type="ARBA" id="ARBA00022729"/>
    </source>
</evidence>
<dbReference type="InterPro" id="IPR001087">
    <property type="entry name" value="GDSL"/>
</dbReference>
<comment type="caution">
    <text evidence="6">The sequence shown here is derived from an EMBL/GenBank/DDBJ whole genome shotgun (WGS) entry which is preliminary data.</text>
</comment>
<dbReference type="EMBL" id="JADFTS010000009">
    <property type="protein sequence ID" value="KAF9588710.1"/>
    <property type="molecule type" value="Genomic_DNA"/>
</dbReference>
<dbReference type="Gene3D" id="3.40.50.1110">
    <property type="entry name" value="SGNH hydrolase"/>
    <property type="match status" value="1"/>
</dbReference>
<dbReference type="InterPro" id="IPR035669">
    <property type="entry name" value="SGNH_plant_lipase-like"/>
</dbReference>
<protein>
    <submittedName>
        <fullName evidence="6">Uncharacterized protein</fullName>
    </submittedName>
</protein>
<evidence type="ECO:0000313" key="6">
    <source>
        <dbReference type="EMBL" id="KAF9588710.1"/>
    </source>
</evidence>
<dbReference type="AlphaFoldDB" id="A0A835GWA6"/>
<gene>
    <name evidence="6" type="ORF">IFM89_014586</name>
</gene>
<name>A0A835GWA6_9MAGN</name>